<dbReference type="AlphaFoldDB" id="A0A9D4QCA2"/>
<name>A0A9D4QCA2_RHISA</name>
<evidence type="ECO:0000313" key="3">
    <source>
        <dbReference type="EMBL" id="KAH7975631.1"/>
    </source>
</evidence>
<feature type="chain" id="PRO_5039087202" description="Calcium-activated chloride channel N-terminal domain-containing protein" evidence="1">
    <location>
        <begin position="21"/>
        <end position="289"/>
    </location>
</feature>
<dbReference type="VEuPathDB" id="VectorBase:RSAN_058129"/>
<sequence>MNRGQRLVVILIWLVSSVASLEIDTSDGGYTNLLVSISRDVPYDESIIQDIKALLTASSKFLHRATNGRVYLKQVTIETPSTWPARKYARNVSSGSFEQSDIRIDLPGEPYGDRPFTQQIRPCGQPGDFIQLTPGFLAQYRKSTVSQLDHSAYTFVHEWAHFRYGVFDEHGCSGDHQYPLTYCHNGKVKLNACSERMAFTARTASKGKCTMDSACRLSRDCVVTLHQPSSGHLIESSIMFMPQVGNVSQFCDNASGVRQHYPFAPNKQNRLCQQRSAWEVISENEDFQR</sequence>
<reference evidence="3" key="2">
    <citation type="submission" date="2021-09" db="EMBL/GenBank/DDBJ databases">
        <authorList>
            <person name="Jia N."/>
            <person name="Wang J."/>
            <person name="Shi W."/>
            <person name="Du L."/>
            <person name="Sun Y."/>
            <person name="Zhan W."/>
            <person name="Jiang J."/>
            <person name="Wang Q."/>
            <person name="Zhang B."/>
            <person name="Ji P."/>
            <person name="Sakyi L.B."/>
            <person name="Cui X."/>
            <person name="Yuan T."/>
            <person name="Jiang B."/>
            <person name="Yang W."/>
            <person name="Lam T.T.-Y."/>
            <person name="Chang Q."/>
            <person name="Ding S."/>
            <person name="Wang X."/>
            <person name="Zhu J."/>
            <person name="Ruan X."/>
            <person name="Zhao L."/>
            <person name="Wei J."/>
            <person name="Que T."/>
            <person name="Du C."/>
            <person name="Cheng J."/>
            <person name="Dai P."/>
            <person name="Han X."/>
            <person name="Huang E."/>
            <person name="Gao Y."/>
            <person name="Liu J."/>
            <person name="Shao H."/>
            <person name="Ye R."/>
            <person name="Li L."/>
            <person name="Wei W."/>
            <person name="Wang X."/>
            <person name="Wang C."/>
            <person name="Huo Q."/>
            <person name="Li W."/>
            <person name="Guo W."/>
            <person name="Chen H."/>
            <person name="Chen S."/>
            <person name="Zhou L."/>
            <person name="Zhou L."/>
            <person name="Ni X."/>
            <person name="Tian J."/>
            <person name="Zhou Y."/>
            <person name="Sheng Y."/>
            <person name="Liu T."/>
            <person name="Pan Y."/>
            <person name="Xia L."/>
            <person name="Li J."/>
            <person name="Zhao F."/>
            <person name="Cao W."/>
        </authorList>
    </citation>
    <scope>NUCLEOTIDE SEQUENCE</scope>
    <source>
        <strain evidence="3">Rsan-2018</strain>
        <tissue evidence="3">Larvae</tissue>
    </source>
</reference>
<evidence type="ECO:0000256" key="1">
    <source>
        <dbReference type="SAM" id="SignalP"/>
    </source>
</evidence>
<protein>
    <recommendedName>
        <fullName evidence="2">Calcium-activated chloride channel N-terminal domain-containing protein</fullName>
    </recommendedName>
</protein>
<feature type="signal peptide" evidence="1">
    <location>
        <begin position="1"/>
        <end position="20"/>
    </location>
</feature>
<dbReference type="EMBL" id="JABSTV010001246">
    <property type="protein sequence ID" value="KAH7975631.1"/>
    <property type="molecule type" value="Genomic_DNA"/>
</dbReference>
<dbReference type="Proteomes" id="UP000821837">
    <property type="component" value="Chromosome 10"/>
</dbReference>
<dbReference type="InterPro" id="IPR013642">
    <property type="entry name" value="CLCA_N"/>
</dbReference>
<accession>A0A9D4QCA2</accession>
<feature type="domain" description="Calcium-activated chloride channel N-terminal" evidence="2">
    <location>
        <begin position="25"/>
        <end position="288"/>
    </location>
</feature>
<gene>
    <name evidence="3" type="ORF">HPB52_003926</name>
</gene>
<reference evidence="3" key="1">
    <citation type="journal article" date="2020" name="Cell">
        <title>Large-Scale Comparative Analyses of Tick Genomes Elucidate Their Genetic Diversity and Vector Capacities.</title>
        <authorList>
            <consortium name="Tick Genome and Microbiome Consortium (TIGMIC)"/>
            <person name="Jia N."/>
            <person name="Wang J."/>
            <person name="Shi W."/>
            <person name="Du L."/>
            <person name="Sun Y."/>
            <person name="Zhan W."/>
            <person name="Jiang J.F."/>
            <person name="Wang Q."/>
            <person name="Zhang B."/>
            <person name="Ji P."/>
            <person name="Bell-Sakyi L."/>
            <person name="Cui X.M."/>
            <person name="Yuan T.T."/>
            <person name="Jiang B.G."/>
            <person name="Yang W.F."/>
            <person name="Lam T.T."/>
            <person name="Chang Q.C."/>
            <person name="Ding S.J."/>
            <person name="Wang X.J."/>
            <person name="Zhu J.G."/>
            <person name="Ruan X.D."/>
            <person name="Zhao L."/>
            <person name="Wei J.T."/>
            <person name="Ye R.Z."/>
            <person name="Que T.C."/>
            <person name="Du C.H."/>
            <person name="Zhou Y.H."/>
            <person name="Cheng J.X."/>
            <person name="Dai P.F."/>
            <person name="Guo W.B."/>
            <person name="Han X.H."/>
            <person name="Huang E.J."/>
            <person name="Li L.F."/>
            <person name="Wei W."/>
            <person name="Gao Y.C."/>
            <person name="Liu J.Z."/>
            <person name="Shao H.Z."/>
            <person name="Wang X."/>
            <person name="Wang C.C."/>
            <person name="Yang T.C."/>
            <person name="Huo Q.B."/>
            <person name="Li W."/>
            <person name="Chen H.Y."/>
            <person name="Chen S.E."/>
            <person name="Zhou L.G."/>
            <person name="Ni X.B."/>
            <person name="Tian J.H."/>
            <person name="Sheng Y."/>
            <person name="Liu T."/>
            <person name="Pan Y.S."/>
            <person name="Xia L.Y."/>
            <person name="Li J."/>
            <person name="Zhao F."/>
            <person name="Cao W.C."/>
        </authorList>
    </citation>
    <scope>NUCLEOTIDE SEQUENCE</scope>
    <source>
        <strain evidence="3">Rsan-2018</strain>
    </source>
</reference>
<evidence type="ECO:0000313" key="4">
    <source>
        <dbReference type="Proteomes" id="UP000821837"/>
    </source>
</evidence>
<organism evidence="3 4">
    <name type="scientific">Rhipicephalus sanguineus</name>
    <name type="common">Brown dog tick</name>
    <name type="synonym">Ixodes sanguineus</name>
    <dbReference type="NCBI Taxonomy" id="34632"/>
    <lineage>
        <taxon>Eukaryota</taxon>
        <taxon>Metazoa</taxon>
        <taxon>Ecdysozoa</taxon>
        <taxon>Arthropoda</taxon>
        <taxon>Chelicerata</taxon>
        <taxon>Arachnida</taxon>
        <taxon>Acari</taxon>
        <taxon>Parasitiformes</taxon>
        <taxon>Ixodida</taxon>
        <taxon>Ixodoidea</taxon>
        <taxon>Ixodidae</taxon>
        <taxon>Rhipicephalinae</taxon>
        <taxon>Rhipicephalus</taxon>
        <taxon>Rhipicephalus</taxon>
    </lineage>
</organism>
<comment type="caution">
    <text evidence="3">The sequence shown here is derived from an EMBL/GenBank/DDBJ whole genome shotgun (WGS) entry which is preliminary data.</text>
</comment>
<dbReference type="Pfam" id="PF08434">
    <property type="entry name" value="CLCA"/>
    <property type="match status" value="1"/>
</dbReference>
<evidence type="ECO:0000259" key="2">
    <source>
        <dbReference type="Pfam" id="PF08434"/>
    </source>
</evidence>
<proteinExistence type="predicted"/>
<keyword evidence="4" id="KW-1185">Reference proteome</keyword>
<keyword evidence="1" id="KW-0732">Signal</keyword>